<dbReference type="Proteomes" id="UP001162031">
    <property type="component" value="Unassembled WGS sequence"/>
</dbReference>
<reference evidence="5" key="1">
    <citation type="submission" date="2022-12" db="EMBL/GenBank/DDBJ databases">
        <authorList>
            <person name="Webb A."/>
        </authorList>
    </citation>
    <scope>NUCLEOTIDE SEQUENCE</scope>
    <source>
        <strain evidence="5">Hp1</strain>
    </source>
</reference>
<evidence type="ECO:0000256" key="4">
    <source>
        <dbReference type="ARBA" id="ARBA00046271"/>
    </source>
</evidence>
<accession>A0AAV0UHN2</accession>
<protein>
    <recommendedName>
        <fullName evidence="7">Peroxisomal membrane protein PEX16</fullName>
    </recommendedName>
</protein>
<dbReference type="EMBL" id="CANTFL010001296">
    <property type="protein sequence ID" value="CAI5735957.1"/>
    <property type="molecule type" value="Genomic_DNA"/>
</dbReference>
<dbReference type="Pfam" id="PF05648">
    <property type="entry name" value="PEX11"/>
    <property type="match status" value="1"/>
</dbReference>
<dbReference type="GO" id="GO:0016559">
    <property type="term" value="P:peroxisome fission"/>
    <property type="evidence" value="ECO:0007669"/>
    <property type="project" value="InterPro"/>
</dbReference>
<keyword evidence="2" id="KW-0472">Membrane</keyword>
<evidence type="ECO:0000313" key="5">
    <source>
        <dbReference type="EMBL" id="CAI5735957.1"/>
    </source>
</evidence>
<proteinExistence type="predicted"/>
<evidence type="ECO:0000256" key="2">
    <source>
        <dbReference type="ARBA" id="ARBA00023136"/>
    </source>
</evidence>
<dbReference type="AlphaFoldDB" id="A0AAV0UHN2"/>
<comment type="caution">
    <text evidence="5">The sequence shown here is derived from an EMBL/GenBank/DDBJ whole genome shotgun (WGS) entry which is preliminary data.</text>
</comment>
<evidence type="ECO:0000256" key="1">
    <source>
        <dbReference type="ARBA" id="ARBA00022593"/>
    </source>
</evidence>
<evidence type="ECO:0000256" key="3">
    <source>
        <dbReference type="ARBA" id="ARBA00023140"/>
    </source>
</evidence>
<gene>
    <name evidence="5" type="ORF">HBR001_LOCUS6657</name>
</gene>
<sequence length="235" mass="26497">MAALLDVDKLVRFSSSSLGADKLYKTLGYGIDAAAYALAPATQREASQGMHALASSISMARYVMRFTGGLEAYTALKKGSWCCEDDDEHVQRLVRLQALSMVVYHPLEHVSYVGFVAPKLVHVDAMYISRLSCRAWGVYILLDMYANALRLRALSAKKKQILAMKELSENERSTLLARIQDRCRELYYVQLRNVLYAGPCMQWSFEKKLFSDRFVSFLCAAEAAVGLWRAWVNAQ</sequence>
<evidence type="ECO:0000313" key="6">
    <source>
        <dbReference type="Proteomes" id="UP001162031"/>
    </source>
</evidence>
<dbReference type="GO" id="GO:0005778">
    <property type="term" value="C:peroxisomal membrane"/>
    <property type="evidence" value="ECO:0007669"/>
    <property type="project" value="UniProtKB-SubCell"/>
</dbReference>
<keyword evidence="3" id="KW-0576">Peroxisome</keyword>
<dbReference type="PANTHER" id="PTHR12652:SF25">
    <property type="entry name" value="MICROBODY (PEROXISOME) PROLIFERATION PROTEIN PEROXIN 11C (EUROFUNG)"/>
    <property type="match status" value="1"/>
</dbReference>
<organism evidence="5 6">
    <name type="scientific">Hyaloperonospora brassicae</name>
    <name type="common">Brassica downy mildew</name>
    <name type="synonym">Peronospora brassicae</name>
    <dbReference type="NCBI Taxonomy" id="162125"/>
    <lineage>
        <taxon>Eukaryota</taxon>
        <taxon>Sar</taxon>
        <taxon>Stramenopiles</taxon>
        <taxon>Oomycota</taxon>
        <taxon>Peronosporomycetes</taxon>
        <taxon>Peronosporales</taxon>
        <taxon>Peronosporaceae</taxon>
        <taxon>Hyaloperonospora</taxon>
    </lineage>
</organism>
<dbReference type="PANTHER" id="PTHR12652">
    <property type="entry name" value="PEROXISOMAL BIOGENESIS FACTOR 11"/>
    <property type="match status" value="1"/>
</dbReference>
<comment type="subcellular location">
    <subcellularLocation>
        <location evidence="4">Peroxisome membrane</location>
    </subcellularLocation>
</comment>
<keyword evidence="6" id="KW-1185">Reference proteome</keyword>
<evidence type="ECO:0008006" key="7">
    <source>
        <dbReference type="Google" id="ProtNLM"/>
    </source>
</evidence>
<name>A0AAV0UHN2_HYABA</name>
<dbReference type="InterPro" id="IPR008733">
    <property type="entry name" value="PEX11"/>
</dbReference>
<keyword evidence="1" id="KW-0962">Peroxisome biogenesis</keyword>